<dbReference type="SUPFAM" id="SSF52172">
    <property type="entry name" value="CheY-like"/>
    <property type="match status" value="1"/>
</dbReference>
<dbReference type="AlphaFoldDB" id="A0A6P1VR68"/>
<evidence type="ECO:0000259" key="3">
    <source>
        <dbReference type="PROSITE" id="PS50930"/>
    </source>
</evidence>
<dbReference type="SMART" id="SM00850">
    <property type="entry name" value="LytTR"/>
    <property type="match status" value="1"/>
</dbReference>
<dbReference type="Proteomes" id="UP000464577">
    <property type="component" value="Chromosome"/>
</dbReference>
<dbReference type="PROSITE" id="PS50930">
    <property type="entry name" value="HTH_LYTTR"/>
    <property type="match status" value="1"/>
</dbReference>
<dbReference type="GO" id="GO:0000156">
    <property type="term" value="F:phosphorelay response regulator activity"/>
    <property type="evidence" value="ECO:0007669"/>
    <property type="project" value="InterPro"/>
</dbReference>
<dbReference type="Pfam" id="PF00072">
    <property type="entry name" value="Response_reg"/>
    <property type="match status" value="1"/>
</dbReference>
<dbReference type="Pfam" id="PF04397">
    <property type="entry name" value="LytTR"/>
    <property type="match status" value="1"/>
</dbReference>
<dbReference type="PANTHER" id="PTHR37299">
    <property type="entry name" value="TRANSCRIPTIONAL REGULATOR-RELATED"/>
    <property type="match status" value="1"/>
</dbReference>
<sequence>MDILIVEDEFLAVQKLMKLLSLSEYPADVIGVTDGIESTVEWLQTHPQPDLILMDIELADGQSFEIFNLVTITCPVIFTTSYDESAIKSFRGNSLHYLLKPIKKEELDQALHKFQQASVVRHVTAIDIGLLIDDLKKQNWQETARSQFLVNHDQQMIPIDTADIAYFYTRGKATYLCGKNKTSYLIDYGLNDLENLLDPAFFFRLNDEFLVQTMSISRIHHSLNGRLKVDLNPGIEHEVLVNRDRASEFTEWLSR</sequence>
<feature type="domain" description="Response regulatory" evidence="2">
    <location>
        <begin position="2"/>
        <end position="115"/>
    </location>
</feature>
<dbReference type="PROSITE" id="PS50110">
    <property type="entry name" value="RESPONSE_REGULATORY"/>
    <property type="match status" value="1"/>
</dbReference>
<dbReference type="InterPro" id="IPR001789">
    <property type="entry name" value="Sig_transdc_resp-reg_receiver"/>
</dbReference>
<dbReference type="GO" id="GO:0003677">
    <property type="term" value="F:DNA binding"/>
    <property type="evidence" value="ECO:0007669"/>
    <property type="project" value="InterPro"/>
</dbReference>
<dbReference type="RefSeq" id="WP_162385596.1">
    <property type="nucleotide sequence ID" value="NZ_CP045997.1"/>
</dbReference>
<evidence type="ECO:0000256" key="1">
    <source>
        <dbReference type="PROSITE-ProRule" id="PRU00169"/>
    </source>
</evidence>
<dbReference type="KEGG" id="senf:GJR95_09250"/>
<dbReference type="Gene3D" id="3.40.50.2300">
    <property type="match status" value="1"/>
</dbReference>
<evidence type="ECO:0000313" key="5">
    <source>
        <dbReference type="Proteomes" id="UP000464577"/>
    </source>
</evidence>
<feature type="modified residue" description="4-aspartylphosphate" evidence="1">
    <location>
        <position position="55"/>
    </location>
</feature>
<feature type="domain" description="HTH LytTR-type" evidence="3">
    <location>
        <begin position="148"/>
        <end position="255"/>
    </location>
</feature>
<protein>
    <submittedName>
        <fullName evidence="4">Response regulator</fullName>
    </submittedName>
</protein>
<evidence type="ECO:0000259" key="2">
    <source>
        <dbReference type="PROSITE" id="PS50110"/>
    </source>
</evidence>
<organism evidence="4 5">
    <name type="scientific">Spirosoma endbachense</name>
    <dbReference type="NCBI Taxonomy" id="2666025"/>
    <lineage>
        <taxon>Bacteria</taxon>
        <taxon>Pseudomonadati</taxon>
        <taxon>Bacteroidota</taxon>
        <taxon>Cytophagia</taxon>
        <taxon>Cytophagales</taxon>
        <taxon>Cytophagaceae</taxon>
        <taxon>Spirosoma</taxon>
    </lineage>
</organism>
<dbReference type="PANTHER" id="PTHR37299:SF1">
    <property type="entry name" value="STAGE 0 SPORULATION PROTEIN A HOMOLOG"/>
    <property type="match status" value="1"/>
</dbReference>
<dbReference type="InterPro" id="IPR007492">
    <property type="entry name" value="LytTR_DNA-bd_dom"/>
</dbReference>
<name>A0A6P1VR68_9BACT</name>
<keyword evidence="5" id="KW-1185">Reference proteome</keyword>
<accession>A0A6P1VR68</accession>
<evidence type="ECO:0000313" key="4">
    <source>
        <dbReference type="EMBL" id="QHV95185.1"/>
    </source>
</evidence>
<dbReference type="Gene3D" id="2.40.50.1020">
    <property type="entry name" value="LytTr DNA-binding domain"/>
    <property type="match status" value="1"/>
</dbReference>
<dbReference type="SMART" id="SM00448">
    <property type="entry name" value="REC"/>
    <property type="match status" value="1"/>
</dbReference>
<keyword evidence="1" id="KW-0597">Phosphoprotein</keyword>
<proteinExistence type="predicted"/>
<gene>
    <name evidence="4" type="ORF">GJR95_09250</name>
</gene>
<dbReference type="EMBL" id="CP045997">
    <property type="protein sequence ID" value="QHV95185.1"/>
    <property type="molecule type" value="Genomic_DNA"/>
</dbReference>
<dbReference type="InterPro" id="IPR046947">
    <property type="entry name" value="LytR-like"/>
</dbReference>
<reference evidence="4 5" key="1">
    <citation type="submission" date="2019-11" db="EMBL/GenBank/DDBJ databases">
        <title>Spirosoma endbachense sp. nov., isolated from a natural salt meadow.</title>
        <authorList>
            <person name="Rojas J."/>
            <person name="Ambika Manirajan B."/>
            <person name="Ratering S."/>
            <person name="Suarez C."/>
            <person name="Geissler-Plaum R."/>
            <person name="Schnell S."/>
        </authorList>
    </citation>
    <scope>NUCLEOTIDE SEQUENCE [LARGE SCALE GENOMIC DNA]</scope>
    <source>
        <strain evidence="4 5">I-24</strain>
    </source>
</reference>
<dbReference type="InterPro" id="IPR011006">
    <property type="entry name" value="CheY-like_superfamily"/>
</dbReference>